<proteinExistence type="predicted"/>
<protein>
    <submittedName>
        <fullName evidence="3">Signal recognition particle 9 kDa protein-domain-containing protein</fullName>
    </submittedName>
</protein>
<dbReference type="Pfam" id="PF05486">
    <property type="entry name" value="SRP9-21"/>
    <property type="match status" value="1"/>
</dbReference>
<evidence type="ECO:0000256" key="1">
    <source>
        <dbReference type="SAM" id="MobiDB-lite"/>
    </source>
</evidence>
<evidence type="ECO:0000259" key="2">
    <source>
        <dbReference type="Pfam" id="PF05486"/>
    </source>
</evidence>
<feature type="region of interest" description="Disordered" evidence="1">
    <location>
        <begin position="39"/>
        <end position="86"/>
    </location>
</feature>
<feature type="region of interest" description="Disordered" evidence="1">
    <location>
        <begin position="133"/>
        <end position="181"/>
    </location>
</feature>
<feature type="domain" description="SRP9" evidence="2">
    <location>
        <begin position="5"/>
        <end position="128"/>
    </location>
</feature>
<accession>A0ABR1XJF1</accession>
<dbReference type="Proteomes" id="UP001456524">
    <property type="component" value="Unassembled WGS sequence"/>
</dbReference>
<organism evidence="3 4">
    <name type="scientific">Phyllosticta citrichinensis</name>
    <dbReference type="NCBI Taxonomy" id="1130410"/>
    <lineage>
        <taxon>Eukaryota</taxon>
        <taxon>Fungi</taxon>
        <taxon>Dikarya</taxon>
        <taxon>Ascomycota</taxon>
        <taxon>Pezizomycotina</taxon>
        <taxon>Dothideomycetes</taxon>
        <taxon>Dothideomycetes incertae sedis</taxon>
        <taxon>Botryosphaeriales</taxon>
        <taxon>Phyllostictaceae</taxon>
        <taxon>Phyllosticta</taxon>
    </lineage>
</organism>
<name>A0ABR1XJF1_9PEZI</name>
<evidence type="ECO:0000313" key="3">
    <source>
        <dbReference type="EMBL" id="KAK8157292.1"/>
    </source>
</evidence>
<sequence>MPFFESSAEWLEQSALLLKARPTTARIVTKYSILQRHESKQIKRRDKAAEKAAAASTMTNDADKDSAATEAAPVQDRRQQPAQLDRPKAVLVIKTYDPASGVCLRYKTNKAAEVGRLVASLEKLARTMAALPDKLDDVPMLDAPAEQGTGTSTPNPDAKVEAKPSQGGGGGGGKKKKKGKK</sequence>
<dbReference type="PANTHER" id="PTHR12834">
    <property type="entry name" value="SIGNAL RECOGNITION PARTICLE 9 KDA PROTEIN"/>
    <property type="match status" value="1"/>
</dbReference>
<keyword evidence="4" id="KW-1185">Reference proteome</keyword>
<dbReference type="InterPro" id="IPR039914">
    <property type="entry name" value="SRP9-like"/>
</dbReference>
<dbReference type="PANTHER" id="PTHR12834:SF12">
    <property type="entry name" value="SIGNAL RECOGNITION PARTICLE 9 KDA PROTEIN"/>
    <property type="match status" value="1"/>
</dbReference>
<dbReference type="InterPro" id="IPR039432">
    <property type="entry name" value="SRP9_dom"/>
</dbReference>
<evidence type="ECO:0000313" key="4">
    <source>
        <dbReference type="Proteomes" id="UP001456524"/>
    </source>
</evidence>
<dbReference type="EMBL" id="JBBWUH010000009">
    <property type="protein sequence ID" value="KAK8157292.1"/>
    <property type="molecule type" value="Genomic_DNA"/>
</dbReference>
<comment type="caution">
    <text evidence="3">The sequence shown here is derived from an EMBL/GenBank/DDBJ whole genome shotgun (WGS) entry which is preliminary data.</text>
</comment>
<reference evidence="3 4" key="1">
    <citation type="journal article" date="2022" name="G3 (Bethesda)">
        <title>Enemy or ally: a genomic approach to elucidate the lifestyle of Phyllosticta citrichinaensis.</title>
        <authorList>
            <person name="Buijs V.A."/>
            <person name="Groenewald J.Z."/>
            <person name="Haridas S."/>
            <person name="LaButti K.M."/>
            <person name="Lipzen A."/>
            <person name="Martin F.M."/>
            <person name="Barry K."/>
            <person name="Grigoriev I.V."/>
            <person name="Crous P.W."/>
            <person name="Seidl M.F."/>
        </authorList>
    </citation>
    <scope>NUCLEOTIDE SEQUENCE [LARGE SCALE GENOMIC DNA]</scope>
    <source>
        <strain evidence="3 4">CBS 129764</strain>
    </source>
</reference>
<gene>
    <name evidence="3" type="ORF">IWX90DRAFT_391248</name>
</gene>